<accession>A0ABD2MGV4</accession>
<dbReference type="EMBL" id="JABFTP020000001">
    <property type="protein sequence ID" value="KAL3265595.1"/>
    <property type="molecule type" value="Genomic_DNA"/>
</dbReference>
<sequence length="98" mass="11374">MKFCGSNLRYLSEDLAALARFDDNVLNDDKRKMVRAILTKESTSENPRRFIAENLNDLLTSNISDFVNKNSVVLFDQFELSYNFSSKDPEVWKSDEEL</sequence>
<protein>
    <submittedName>
        <fullName evidence="1">Uncharacterized protein</fullName>
    </submittedName>
</protein>
<dbReference type="Proteomes" id="UP001516400">
    <property type="component" value="Unassembled WGS sequence"/>
</dbReference>
<organism evidence="1 2">
    <name type="scientific">Cryptolaemus montrouzieri</name>
    <dbReference type="NCBI Taxonomy" id="559131"/>
    <lineage>
        <taxon>Eukaryota</taxon>
        <taxon>Metazoa</taxon>
        <taxon>Ecdysozoa</taxon>
        <taxon>Arthropoda</taxon>
        <taxon>Hexapoda</taxon>
        <taxon>Insecta</taxon>
        <taxon>Pterygota</taxon>
        <taxon>Neoptera</taxon>
        <taxon>Endopterygota</taxon>
        <taxon>Coleoptera</taxon>
        <taxon>Polyphaga</taxon>
        <taxon>Cucujiformia</taxon>
        <taxon>Coccinelloidea</taxon>
        <taxon>Coccinellidae</taxon>
        <taxon>Scymninae</taxon>
        <taxon>Scymnini</taxon>
        <taxon>Cryptolaemus</taxon>
    </lineage>
</organism>
<gene>
    <name evidence="1" type="ORF">HHI36_009800</name>
</gene>
<comment type="caution">
    <text evidence="1">The sequence shown here is derived from an EMBL/GenBank/DDBJ whole genome shotgun (WGS) entry which is preliminary data.</text>
</comment>
<dbReference type="AlphaFoldDB" id="A0ABD2MGV4"/>
<keyword evidence="2" id="KW-1185">Reference proteome</keyword>
<evidence type="ECO:0000313" key="1">
    <source>
        <dbReference type="EMBL" id="KAL3265595.1"/>
    </source>
</evidence>
<proteinExistence type="predicted"/>
<reference evidence="1 2" key="1">
    <citation type="journal article" date="2021" name="BMC Biol.">
        <title>Horizontally acquired antibacterial genes associated with adaptive radiation of ladybird beetles.</title>
        <authorList>
            <person name="Li H.S."/>
            <person name="Tang X.F."/>
            <person name="Huang Y.H."/>
            <person name="Xu Z.Y."/>
            <person name="Chen M.L."/>
            <person name="Du X.Y."/>
            <person name="Qiu B.Y."/>
            <person name="Chen P.T."/>
            <person name="Zhang W."/>
            <person name="Slipinski A."/>
            <person name="Escalona H.E."/>
            <person name="Waterhouse R.M."/>
            <person name="Zwick A."/>
            <person name="Pang H."/>
        </authorList>
    </citation>
    <scope>NUCLEOTIDE SEQUENCE [LARGE SCALE GENOMIC DNA]</scope>
    <source>
        <strain evidence="1">SYSU2018</strain>
    </source>
</reference>
<name>A0ABD2MGV4_9CUCU</name>
<evidence type="ECO:0000313" key="2">
    <source>
        <dbReference type="Proteomes" id="UP001516400"/>
    </source>
</evidence>